<evidence type="ECO:0000313" key="1">
    <source>
        <dbReference type="EnsemblMetazoa" id="XP_011662655"/>
    </source>
</evidence>
<dbReference type="PANTHER" id="PTHR12582">
    <property type="entry name" value="NETRIN RECEPTOR UNC5"/>
    <property type="match status" value="1"/>
</dbReference>
<keyword evidence="2" id="KW-1185">Reference proteome</keyword>
<dbReference type="KEGG" id="spu:105437581"/>
<dbReference type="PANTHER" id="PTHR12582:SF41">
    <property type="entry name" value="UNC5C-LIKE PROTEIN"/>
    <property type="match status" value="1"/>
</dbReference>
<dbReference type="GO" id="GO:0016020">
    <property type="term" value="C:membrane"/>
    <property type="evidence" value="ECO:0007669"/>
    <property type="project" value="InterPro"/>
</dbReference>
<dbReference type="OrthoDB" id="10120409at2759"/>
<accession>A0A7M7LVL6</accession>
<reference evidence="2" key="1">
    <citation type="submission" date="2015-02" db="EMBL/GenBank/DDBJ databases">
        <title>Genome sequencing for Strongylocentrotus purpuratus.</title>
        <authorList>
            <person name="Murali S."/>
            <person name="Liu Y."/>
            <person name="Vee V."/>
            <person name="English A."/>
            <person name="Wang M."/>
            <person name="Skinner E."/>
            <person name="Han Y."/>
            <person name="Muzny D.M."/>
            <person name="Worley K.C."/>
            <person name="Gibbs R.A."/>
        </authorList>
    </citation>
    <scope>NUCLEOTIDE SEQUENCE</scope>
</reference>
<organism evidence="1 2">
    <name type="scientific">Strongylocentrotus purpuratus</name>
    <name type="common">Purple sea urchin</name>
    <dbReference type="NCBI Taxonomy" id="7668"/>
    <lineage>
        <taxon>Eukaryota</taxon>
        <taxon>Metazoa</taxon>
        <taxon>Echinodermata</taxon>
        <taxon>Eleutherozoa</taxon>
        <taxon>Echinozoa</taxon>
        <taxon>Echinoidea</taxon>
        <taxon>Euechinoidea</taxon>
        <taxon>Echinacea</taxon>
        <taxon>Camarodonta</taxon>
        <taxon>Echinidea</taxon>
        <taxon>Strongylocentrotidae</taxon>
        <taxon>Strongylocentrotus</taxon>
    </lineage>
</organism>
<dbReference type="GO" id="GO:0005042">
    <property type="term" value="F:netrin receptor activity"/>
    <property type="evidence" value="ECO:0007669"/>
    <property type="project" value="InterPro"/>
</dbReference>
<dbReference type="Proteomes" id="UP000007110">
    <property type="component" value="Unassembled WGS sequence"/>
</dbReference>
<dbReference type="OMA" id="SRCHELN"/>
<dbReference type="InterPro" id="IPR037936">
    <property type="entry name" value="UNC5A-D"/>
</dbReference>
<evidence type="ECO:0000313" key="2">
    <source>
        <dbReference type="Proteomes" id="UP000007110"/>
    </source>
</evidence>
<dbReference type="EnsemblMetazoa" id="XM_011664353">
    <property type="protein sequence ID" value="XP_011662655"/>
    <property type="gene ID" value="LOC105437581"/>
</dbReference>
<name>A0A7M7LVL6_STRPU</name>
<proteinExistence type="predicted"/>
<protein>
    <submittedName>
        <fullName evidence="1">Uncharacterized protein</fullName>
    </submittedName>
</protein>
<dbReference type="GeneID" id="105437581"/>
<dbReference type="InParanoid" id="A0A7M7LVL6"/>
<dbReference type="RefSeq" id="XP_011662655.1">
    <property type="nucleotide sequence ID" value="XM_011664353.2"/>
</dbReference>
<sequence>MFMVISDYLIGKRVASTPYLPKSMSRLLPQYCHLRLYNDTPGLEDLIETEEEKLNFRKMAPTKEMFVLWEKGELKIRCEIDGGHVTENEKTVSLDDIYRLDRNVVSFLVKATGDADVYFKFNFHPHCDEGHAFNAKFYDGDLPPNLLPAAPAKLDDILLYDIAEEIETDEHLDRLMQTLEVSQGSQSRCHELNRLPYG</sequence>
<dbReference type="AlphaFoldDB" id="A0A7M7LVL6"/>
<reference evidence="1" key="2">
    <citation type="submission" date="2021-01" db="UniProtKB">
        <authorList>
            <consortium name="EnsemblMetazoa"/>
        </authorList>
    </citation>
    <scope>IDENTIFICATION</scope>
</reference>